<gene>
    <name evidence="3" type="ORF">MED92_09793</name>
</gene>
<dbReference type="PROSITE" id="PS51352">
    <property type="entry name" value="THIOREDOXIN_2"/>
    <property type="match status" value="1"/>
</dbReference>
<evidence type="ECO:0000313" key="4">
    <source>
        <dbReference type="Proteomes" id="UP000002171"/>
    </source>
</evidence>
<organism evidence="3 4">
    <name type="scientific">Neptuniibacter caesariensis</name>
    <dbReference type="NCBI Taxonomy" id="207954"/>
    <lineage>
        <taxon>Bacteria</taxon>
        <taxon>Pseudomonadati</taxon>
        <taxon>Pseudomonadota</taxon>
        <taxon>Gammaproteobacteria</taxon>
        <taxon>Oceanospirillales</taxon>
        <taxon>Oceanospirillaceae</taxon>
        <taxon>Neptuniibacter</taxon>
    </lineage>
</organism>
<dbReference type="RefSeq" id="WP_007019624.1">
    <property type="nucleotide sequence ID" value="NZ_CH724125.1"/>
</dbReference>
<evidence type="ECO:0000256" key="1">
    <source>
        <dbReference type="SAM" id="SignalP"/>
    </source>
</evidence>
<dbReference type="Pfam" id="PF13098">
    <property type="entry name" value="Thioredoxin_2"/>
    <property type="match status" value="2"/>
</dbReference>
<sequence>MRVRNLLLGLLLLIPFNLLAADTKTKTNETSLLHYSGTPIEDPFWFKDSFLELADDIEEAEEEGKKLLVYFHQAGCPYCFNFVQQSLLDPQLSQFIQENFDVLALNLWGDREVTLPNGDVLSEKDLAKQWKVQYTPTLIFFSGEPEPVLRIDGYRSKEVTAKIFDYVLTGDTEASLAQRMITANPNESLYPSARFKHTSDLSIVKSAKPVAILFEYPGCSDCDQLHRRVLSRTDTDQQLDAFDTYRVDVSSDTPITTPGGERLSPKEWAEKLGITFFPSTLLLDTNLKEQFRVDSYVQSYHYNTALEYVSSKTYERLPEFQRYINERADRLRESGKKVVITQ</sequence>
<dbReference type="AlphaFoldDB" id="A0A7U8GQU4"/>
<comment type="caution">
    <text evidence="3">The sequence shown here is derived from an EMBL/GenBank/DDBJ whole genome shotgun (WGS) entry which is preliminary data.</text>
</comment>
<reference evidence="3 4" key="1">
    <citation type="submission" date="2006-02" db="EMBL/GenBank/DDBJ databases">
        <authorList>
            <person name="Pinhassi J."/>
            <person name="Pedros-Alio C."/>
            <person name="Ferriera S."/>
            <person name="Johnson J."/>
            <person name="Kravitz S."/>
            <person name="Halpern A."/>
            <person name="Remington K."/>
            <person name="Beeson K."/>
            <person name="Tran B."/>
            <person name="Rogers Y.-H."/>
            <person name="Friedman R."/>
            <person name="Venter J.C."/>
        </authorList>
    </citation>
    <scope>NUCLEOTIDE SEQUENCE [LARGE SCALE GENOMIC DNA]</scope>
    <source>
        <strain evidence="3 4">MED92</strain>
    </source>
</reference>
<dbReference type="OrthoDB" id="9791630at2"/>
<dbReference type="Gene3D" id="3.40.30.10">
    <property type="entry name" value="Glutaredoxin"/>
    <property type="match status" value="2"/>
</dbReference>
<feature type="domain" description="Thioredoxin" evidence="2">
    <location>
        <begin position="7"/>
        <end position="169"/>
    </location>
</feature>
<keyword evidence="4" id="KW-1185">Reference proteome</keyword>
<dbReference type="InterPro" id="IPR012336">
    <property type="entry name" value="Thioredoxin-like_fold"/>
</dbReference>
<evidence type="ECO:0000313" key="3">
    <source>
        <dbReference type="EMBL" id="EAR59681.1"/>
    </source>
</evidence>
<dbReference type="EMBL" id="AAOW01000037">
    <property type="protein sequence ID" value="EAR59681.1"/>
    <property type="molecule type" value="Genomic_DNA"/>
</dbReference>
<dbReference type="InterPro" id="IPR013766">
    <property type="entry name" value="Thioredoxin_domain"/>
</dbReference>
<proteinExistence type="predicted"/>
<dbReference type="Proteomes" id="UP000002171">
    <property type="component" value="Unassembled WGS sequence"/>
</dbReference>
<dbReference type="SUPFAM" id="SSF52833">
    <property type="entry name" value="Thioredoxin-like"/>
    <property type="match status" value="2"/>
</dbReference>
<evidence type="ECO:0000259" key="2">
    <source>
        <dbReference type="PROSITE" id="PS51352"/>
    </source>
</evidence>
<feature type="chain" id="PRO_5031153635" evidence="1">
    <location>
        <begin position="21"/>
        <end position="342"/>
    </location>
</feature>
<keyword evidence="1" id="KW-0732">Signal</keyword>
<feature type="signal peptide" evidence="1">
    <location>
        <begin position="1"/>
        <end position="20"/>
    </location>
</feature>
<dbReference type="InterPro" id="IPR036249">
    <property type="entry name" value="Thioredoxin-like_sf"/>
</dbReference>
<name>A0A7U8GQU4_NEPCE</name>
<protein>
    <submittedName>
        <fullName evidence="3">Thioredoxin SoxW</fullName>
    </submittedName>
</protein>
<accession>A0A7U8GQU4</accession>